<gene>
    <name evidence="2" type="ORF">NARC_40150</name>
</gene>
<evidence type="ECO:0000256" key="1">
    <source>
        <dbReference type="SAM" id="MobiDB-lite"/>
    </source>
</evidence>
<protein>
    <submittedName>
        <fullName evidence="2">Uncharacterized protein</fullName>
    </submittedName>
</protein>
<dbReference type="EMBL" id="VOAH01000004">
    <property type="protein sequence ID" value="TVP41187.1"/>
    <property type="molecule type" value="Genomic_DNA"/>
</dbReference>
<dbReference type="Proteomes" id="UP000315289">
    <property type="component" value="Unassembled WGS sequence"/>
</dbReference>
<name>A0A557SX51_9ARCH</name>
<sequence length="59" mass="6769">MKSFLSNTEGNGPRYNETGLEKDRITTLPNLVRLSPTLNNSNLWLDSRKYLVTEGQRKT</sequence>
<reference evidence="2 3" key="1">
    <citation type="journal article" date="2019" name="Front. Microbiol.">
        <title>Ammonia Oxidation by the Arctic Terrestrial Thaumarchaeote Candidatus Nitrosocosmicus arcticus Is Stimulated by Increasing Temperatures.</title>
        <authorList>
            <person name="Alves R.J.E."/>
            <person name="Kerou M."/>
            <person name="Zappe A."/>
            <person name="Bittner R."/>
            <person name="Abby S.S."/>
            <person name="Schmidt H.A."/>
            <person name="Pfeifer K."/>
            <person name="Schleper C."/>
        </authorList>
    </citation>
    <scope>NUCLEOTIDE SEQUENCE [LARGE SCALE GENOMIC DNA]</scope>
    <source>
        <strain evidence="2 3">Kfb</strain>
    </source>
</reference>
<evidence type="ECO:0000313" key="2">
    <source>
        <dbReference type="EMBL" id="TVP41187.1"/>
    </source>
</evidence>
<feature type="compositionally biased region" description="Polar residues" evidence="1">
    <location>
        <begin position="1"/>
        <end position="10"/>
    </location>
</feature>
<feature type="region of interest" description="Disordered" evidence="1">
    <location>
        <begin position="1"/>
        <end position="21"/>
    </location>
</feature>
<evidence type="ECO:0000313" key="3">
    <source>
        <dbReference type="Proteomes" id="UP000315289"/>
    </source>
</evidence>
<dbReference type="AlphaFoldDB" id="A0A557SX51"/>
<proteinExistence type="predicted"/>
<organism evidence="2 3">
    <name type="scientific">Candidatus Nitrosocosmicus arcticus</name>
    <dbReference type="NCBI Taxonomy" id="2035267"/>
    <lineage>
        <taxon>Archaea</taxon>
        <taxon>Nitrososphaerota</taxon>
        <taxon>Nitrososphaeria</taxon>
        <taxon>Nitrososphaerales</taxon>
        <taxon>Nitrososphaeraceae</taxon>
        <taxon>Candidatus Nitrosocosmicus</taxon>
    </lineage>
</organism>
<comment type="caution">
    <text evidence="2">The sequence shown here is derived from an EMBL/GenBank/DDBJ whole genome shotgun (WGS) entry which is preliminary data.</text>
</comment>
<accession>A0A557SX51</accession>
<keyword evidence="3" id="KW-1185">Reference proteome</keyword>